<feature type="compositionally biased region" description="Basic and acidic residues" evidence="1">
    <location>
        <begin position="40"/>
        <end position="64"/>
    </location>
</feature>
<evidence type="ECO:0000313" key="3">
    <source>
        <dbReference type="Proteomes" id="UP000222824"/>
    </source>
</evidence>
<accession>A0A2G1WJC3</accession>
<dbReference type="EMBL" id="NHOA01000066">
    <property type="protein sequence ID" value="PHQ38939.1"/>
    <property type="molecule type" value="Genomic_DNA"/>
</dbReference>
<dbReference type="Proteomes" id="UP000222824">
    <property type="component" value="Unassembled WGS sequence"/>
</dbReference>
<proteinExistence type="predicted"/>
<feature type="region of interest" description="Disordered" evidence="1">
    <location>
        <begin position="1"/>
        <end position="78"/>
    </location>
</feature>
<feature type="compositionally biased region" description="Basic and acidic residues" evidence="1">
    <location>
        <begin position="1"/>
        <end position="13"/>
    </location>
</feature>
<dbReference type="AlphaFoldDB" id="A0A2G1WJC3"/>
<comment type="caution">
    <text evidence="2">The sequence shown here is derived from an EMBL/GenBank/DDBJ whole genome shotgun (WGS) entry which is preliminary data.</text>
</comment>
<gene>
    <name evidence="2" type="ORF">DJ69_08775</name>
</gene>
<keyword evidence="3" id="KW-1185">Reference proteome</keyword>
<protein>
    <recommendedName>
        <fullName evidence="4">SHOCT domain-containing protein</fullName>
    </recommendedName>
</protein>
<name>A0A2G1WJC3_9EURY</name>
<evidence type="ECO:0000256" key="1">
    <source>
        <dbReference type="SAM" id="MobiDB-lite"/>
    </source>
</evidence>
<sequence>ALAEGDERGRADEVADGDGEADPIARIQRRYTEGELTEAEFERALERELGDKETDGGDDREGDRGGASAERSLSGRQR</sequence>
<feature type="non-terminal residue" evidence="2">
    <location>
        <position position="1"/>
    </location>
</feature>
<reference evidence="2 3" key="1">
    <citation type="journal article" date="2014" name="Front. Microbiol.">
        <title>Population and genomic analysis of the genus Halorubrum.</title>
        <authorList>
            <person name="Fullmer M.S."/>
            <person name="Soucy S.M."/>
            <person name="Swithers K.S."/>
            <person name="Makkay A.M."/>
            <person name="Wheeler R."/>
            <person name="Ventosa A."/>
            <person name="Gogarten J.P."/>
            <person name="Papke R.T."/>
        </authorList>
    </citation>
    <scope>NUCLEOTIDE SEQUENCE [LARGE SCALE GENOMIC DNA]</scope>
    <source>
        <strain evidence="2 3">C49</strain>
    </source>
</reference>
<evidence type="ECO:0008006" key="4">
    <source>
        <dbReference type="Google" id="ProtNLM"/>
    </source>
</evidence>
<evidence type="ECO:0000313" key="2">
    <source>
        <dbReference type="EMBL" id="PHQ38939.1"/>
    </source>
</evidence>
<organism evidence="2 3">
    <name type="scientific">Halorubrum persicum</name>
    <dbReference type="NCBI Taxonomy" id="1383844"/>
    <lineage>
        <taxon>Archaea</taxon>
        <taxon>Methanobacteriati</taxon>
        <taxon>Methanobacteriota</taxon>
        <taxon>Stenosarchaea group</taxon>
        <taxon>Halobacteria</taxon>
        <taxon>Halobacteriales</taxon>
        <taxon>Haloferacaceae</taxon>
        <taxon>Halorubrum</taxon>
    </lineage>
</organism>